<keyword evidence="3" id="KW-1185">Reference proteome</keyword>
<protein>
    <submittedName>
        <fullName evidence="2">Uncharacterized protein</fullName>
    </submittedName>
</protein>
<dbReference type="EMBL" id="KQ085884">
    <property type="protein sequence ID" value="KLO19897.1"/>
    <property type="molecule type" value="Genomic_DNA"/>
</dbReference>
<feature type="region of interest" description="Disordered" evidence="1">
    <location>
        <begin position="1"/>
        <end position="120"/>
    </location>
</feature>
<proteinExistence type="predicted"/>
<evidence type="ECO:0000313" key="3">
    <source>
        <dbReference type="Proteomes" id="UP000053477"/>
    </source>
</evidence>
<reference evidence="2 3" key="1">
    <citation type="submission" date="2015-04" db="EMBL/GenBank/DDBJ databases">
        <title>Complete genome sequence of Schizopora paradoxa KUC8140, a cosmopolitan wood degrader in East Asia.</title>
        <authorList>
            <consortium name="DOE Joint Genome Institute"/>
            <person name="Min B."/>
            <person name="Park H."/>
            <person name="Jang Y."/>
            <person name="Kim J.-J."/>
            <person name="Kim K.H."/>
            <person name="Pangilinan J."/>
            <person name="Lipzen A."/>
            <person name="Riley R."/>
            <person name="Grigoriev I.V."/>
            <person name="Spatafora J.W."/>
            <person name="Choi I.-G."/>
        </authorList>
    </citation>
    <scope>NUCLEOTIDE SEQUENCE [LARGE SCALE GENOMIC DNA]</scope>
    <source>
        <strain evidence="2 3">KUC8140</strain>
    </source>
</reference>
<feature type="compositionally biased region" description="Basic and acidic residues" evidence="1">
    <location>
        <begin position="93"/>
        <end position="108"/>
    </location>
</feature>
<dbReference type="STRING" id="27342.A0A0H2S6S2"/>
<feature type="compositionally biased region" description="Basic and acidic residues" evidence="1">
    <location>
        <begin position="161"/>
        <end position="171"/>
    </location>
</feature>
<organism evidence="2 3">
    <name type="scientific">Schizopora paradoxa</name>
    <dbReference type="NCBI Taxonomy" id="27342"/>
    <lineage>
        <taxon>Eukaryota</taxon>
        <taxon>Fungi</taxon>
        <taxon>Dikarya</taxon>
        <taxon>Basidiomycota</taxon>
        <taxon>Agaricomycotina</taxon>
        <taxon>Agaricomycetes</taxon>
        <taxon>Hymenochaetales</taxon>
        <taxon>Schizoporaceae</taxon>
        <taxon>Schizopora</taxon>
    </lineage>
</organism>
<gene>
    <name evidence="2" type="ORF">SCHPADRAFT_817364</name>
</gene>
<dbReference type="Proteomes" id="UP000053477">
    <property type="component" value="Unassembled WGS sequence"/>
</dbReference>
<feature type="compositionally biased region" description="Basic residues" evidence="1">
    <location>
        <begin position="172"/>
        <end position="187"/>
    </location>
</feature>
<dbReference type="InParanoid" id="A0A0H2S6S2"/>
<evidence type="ECO:0000256" key="1">
    <source>
        <dbReference type="SAM" id="MobiDB-lite"/>
    </source>
</evidence>
<dbReference type="OrthoDB" id="551302at2759"/>
<dbReference type="InterPro" id="IPR007062">
    <property type="entry name" value="PPI-2"/>
</dbReference>
<sequence>MKITEPKTPFVRYNAETDEIEGGTFSYIPQLDLGGSGNAASPVAGNSRGTTPDPSDRGSRRASISSTGRSSTPARSSSSNASSRSTSFSLPSDSRREIRAEPGVRGEEVEFEEMDEEAQAKHQEFLKARGRHYANEAEAMKVHQRYFYLCCFPFLNHGTERRTTSSRSAREGKRRRRRNGGGRIGHG</sequence>
<dbReference type="GO" id="GO:0004864">
    <property type="term" value="F:protein phosphatase inhibitor activity"/>
    <property type="evidence" value="ECO:0007669"/>
    <property type="project" value="InterPro"/>
</dbReference>
<name>A0A0H2S6S2_9AGAM</name>
<dbReference type="Pfam" id="PF04979">
    <property type="entry name" value="IPP-2"/>
    <property type="match status" value="1"/>
</dbReference>
<accession>A0A0H2S6S2</accession>
<feature type="region of interest" description="Disordered" evidence="1">
    <location>
        <begin position="161"/>
        <end position="187"/>
    </location>
</feature>
<dbReference type="GO" id="GO:0009966">
    <property type="term" value="P:regulation of signal transduction"/>
    <property type="evidence" value="ECO:0007669"/>
    <property type="project" value="InterPro"/>
</dbReference>
<dbReference type="AlphaFoldDB" id="A0A0H2S6S2"/>
<feature type="compositionally biased region" description="Low complexity" evidence="1">
    <location>
        <begin position="65"/>
        <end position="89"/>
    </location>
</feature>
<evidence type="ECO:0000313" key="2">
    <source>
        <dbReference type="EMBL" id="KLO19897.1"/>
    </source>
</evidence>